<evidence type="ECO:0000256" key="1">
    <source>
        <dbReference type="ARBA" id="ARBA00006484"/>
    </source>
</evidence>
<name>A0ABP5HDC2_9ACTN</name>
<dbReference type="PANTHER" id="PTHR24320:SF288">
    <property type="entry name" value="RETINOL DEHYDROGENASE 14"/>
    <property type="match status" value="1"/>
</dbReference>
<dbReference type="SMART" id="SM00822">
    <property type="entry name" value="PKS_KR"/>
    <property type="match status" value="1"/>
</dbReference>
<dbReference type="Proteomes" id="UP001500016">
    <property type="component" value="Unassembled WGS sequence"/>
</dbReference>
<evidence type="ECO:0000256" key="3">
    <source>
        <dbReference type="SAM" id="MobiDB-lite"/>
    </source>
</evidence>
<dbReference type="InterPro" id="IPR057326">
    <property type="entry name" value="KR_dom"/>
</dbReference>
<organism evidence="5 6">
    <name type="scientific">Streptomyces albiaxialis</name>
    <dbReference type="NCBI Taxonomy" id="329523"/>
    <lineage>
        <taxon>Bacteria</taxon>
        <taxon>Bacillati</taxon>
        <taxon>Actinomycetota</taxon>
        <taxon>Actinomycetes</taxon>
        <taxon>Kitasatosporales</taxon>
        <taxon>Streptomycetaceae</taxon>
        <taxon>Streptomyces</taxon>
    </lineage>
</organism>
<protein>
    <submittedName>
        <fullName evidence="5">Oxidoreductase</fullName>
    </submittedName>
</protein>
<dbReference type="Pfam" id="PF00106">
    <property type="entry name" value="adh_short"/>
    <property type="match status" value="1"/>
</dbReference>
<gene>
    <name evidence="5" type="ORF">GCM10009801_25550</name>
</gene>
<dbReference type="InterPro" id="IPR002347">
    <property type="entry name" value="SDR_fam"/>
</dbReference>
<feature type="region of interest" description="Disordered" evidence="3">
    <location>
        <begin position="299"/>
        <end position="320"/>
    </location>
</feature>
<feature type="compositionally biased region" description="Basic and acidic residues" evidence="3">
    <location>
        <begin position="311"/>
        <end position="320"/>
    </location>
</feature>
<accession>A0ABP5HDC2</accession>
<dbReference type="InterPro" id="IPR036291">
    <property type="entry name" value="NAD(P)-bd_dom_sf"/>
</dbReference>
<evidence type="ECO:0000259" key="4">
    <source>
        <dbReference type="SMART" id="SM00822"/>
    </source>
</evidence>
<feature type="region of interest" description="Disordered" evidence="3">
    <location>
        <begin position="131"/>
        <end position="155"/>
    </location>
</feature>
<evidence type="ECO:0000313" key="6">
    <source>
        <dbReference type="Proteomes" id="UP001500016"/>
    </source>
</evidence>
<proteinExistence type="inferred from homology"/>
<sequence>MRDGDRTVLVTGSTGGIGKETARILAARGTRVVLTGRDPARADEAAEELRAATGNPYVEALTADVTSAAALRSLARTVTERHGTLHALVNNAGVNPPRRLLTEDGVESAFAGNVLAPYLLTRLLLGPLRHGARESGEPSRVVNVTGGIPRGTLDPGNLQAEKRFSGWLTDTQYNRSKLALTAMSRTLAEHCAEEGGGVAVTVVYPGHADTPMNRSLPVRTYPRLVRPLVPLVRALMPVLWGDTSGPARNVARAVTGPYAGDGGVYVDMKGRRSRWPAGTGDPVVRAAIWEMCERLAPLDGPVPSGAPAAQEPERRKPMSW</sequence>
<evidence type="ECO:0000313" key="5">
    <source>
        <dbReference type="EMBL" id="GAA2072745.1"/>
    </source>
</evidence>
<reference evidence="6" key="1">
    <citation type="journal article" date="2019" name="Int. J. Syst. Evol. Microbiol.">
        <title>The Global Catalogue of Microorganisms (GCM) 10K type strain sequencing project: providing services to taxonomists for standard genome sequencing and annotation.</title>
        <authorList>
            <consortium name="The Broad Institute Genomics Platform"/>
            <consortium name="The Broad Institute Genome Sequencing Center for Infectious Disease"/>
            <person name="Wu L."/>
            <person name="Ma J."/>
        </authorList>
    </citation>
    <scope>NUCLEOTIDE SEQUENCE [LARGE SCALE GENOMIC DNA]</scope>
    <source>
        <strain evidence="6">JCM 15478</strain>
    </source>
</reference>
<keyword evidence="6" id="KW-1185">Reference proteome</keyword>
<dbReference type="PRINTS" id="PR00081">
    <property type="entry name" value="GDHRDH"/>
</dbReference>
<dbReference type="SUPFAM" id="SSF51735">
    <property type="entry name" value="NAD(P)-binding Rossmann-fold domains"/>
    <property type="match status" value="1"/>
</dbReference>
<dbReference type="RefSeq" id="WP_344527291.1">
    <property type="nucleotide sequence ID" value="NZ_BAAAPE010000007.1"/>
</dbReference>
<dbReference type="EMBL" id="BAAAPE010000007">
    <property type="protein sequence ID" value="GAA2072745.1"/>
    <property type="molecule type" value="Genomic_DNA"/>
</dbReference>
<keyword evidence="2" id="KW-0560">Oxidoreductase</keyword>
<comment type="similarity">
    <text evidence="1">Belongs to the short-chain dehydrogenases/reductases (SDR) family.</text>
</comment>
<evidence type="ECO:0000256" key="2">
    <source>
        <dbReference type="ARBA" id="ARBA00023002"/>
    </source>
</evidence>
<feature type="domain" description="Ketoreductase" evidence="4">
    <location>
        <begin position="6"/>
        <end position="170"/>
    </location>
</feature>
<dbReference type="Gene3D" id="3.40.50.720">
    <property type="entry name" value="NAD(P)-binding Rossmann-like Domain"/>
    <property type="match status" value="1"/>
</dbReference>
<comment type="caution">
    <text evidence="5">The sequence shown here is derived from an EMBL/GenBank/DDBJ whole genome shotgun (WGS) entry which is preliminary data.</text>
</comment>
<dbReference type="PANTHER" id="PTHR24320">
    <property type="entry name" value="RETINOL DEHYDROGENASE"/>
    <property type="match status" value="1"/>
</dbReference>